<keyword evidence="12 18" id="KW-0067">ATP-binding</keyword>
<keyword evidence="5" id="KW-0723">Serine/threonine-protein kinase</keyword>
<evidence type="ECO:0000256" key="19">
    <source>
        <dbReference type="SAM" id="MobiDB-lite"/>
    </source>
</evidence>
<comment type="catalytic activity">
    <reaction evidence="16">
        <text>L-threonyl-[protein] + ATP = O-phospho-L-threonyl-[protein] + ADP + H(+)</text>
        <dbReference type="Rhea" id="RHEA:46608"/>
        <dbReference type="Rhea" id="RHEA-COMP:11060"/>
        <dbReference type="Rhea" id="RHEA-COMP:11605"/>
        <dbReference type="ChEBI" id="CHEBI:15378"/>
        <dbReference type="ChEBI" id="CHEBI:30013"/>
        <dbReference type="ChEBI" id="CHEBI:30616"/>
        <dbReference type="ChEBI" id="CHEBI:61977"/>
        <dbReference type="ChEBI" id="CHEBI:456216"/>
        <dbReference type="EC" id="2.7.11.1"/>
    </reaction>
</comment>
<feature type="binding site" evidence="18">
    <location>
        <position position="397"/>
    </location>
    <ligand>
        <name>ATP</name>
        <dbReference type="ChEBI" id="CHEBI:30616"/>
    </ligand>
</feature>
<keyword evidence="10 18" id="KW-0547">Nucleotide-binding</keyword>
<keyword evidence="6" id="KW-0808">Transferase</keyword>
<feature type="transmembrane region" description="Helical" evidence="20">
    <location>
        <begin position="309"/>
        <end position="332"/>
    </location>
</feature>
<evidence type="ECO:0000256" key="18">
    <source>
        <dbReference type="PROSITE-ProRule" id="PRU10141"/>
    </source>
</evidence>
<keyword evidence="11" id="KW-0418">Kinase</keyword>
<feature type="region of interest" description="Disordered" evidence="19">
    <location>
        <begin position="714"/>
        <end position="783"/>
    </location>
</feature>
<dbReference type="CDD" id="cd14066">
    <property type="entry name" value="STKc_IRAK"/>
    <property type="match status" value="1"/>
</dbReference>
<evidence type="ECO:0000256" key="5">
    <source>
        <dbReference type="ARBA" id="ARBA00022527"/>
    </source>
</evidence>
<comment type="similarity">
    <text evidence="2">In the N-terminal section; belongs to the leguminous lectin family.</text>
</comment>
<dbReference type="InterPro" id="IPR000719">
    <property type="entry name" value="Prot_kinase_dom"/>
</dbReference>
<dbReference type="PROSITE" id="PS50011">
    <property type="entry name" value="PROTEIN_KINASE_DOM"/>
    <property type="match status" value="1"/>
</dbReference>
<evidence type="ECO:0000256" key="10">
    <source>
        <dbReference type="ARBA" id="ARBA00022741"/>
    </source>
</evidence>
<dbReference type="InterPro" id="IPR013320">
    <property type="entry name" value="ConA-like_dom_sf"/>
</dbReference>
<evidence type="ECO:0000256" key="16">
    <source>
        <dbReference type="ARBA" id="ARBA00047899"/>
    </source>
</evidence>
<dbReference type="PROSITE" id="PS00107">
    <property type="entry name" value="PROTEIN_KINASE_ATP"/>
    <property type="match status" value="1"/>
</dbReference>
<dbReference type="InterPro" id="IPR001220">
    <property type="entry name" value="Legume_lectin_dom"/>
</dbReference>
<feature type="region of interest" description="Disordered" evidence="19">
    <location>
        <begin position="178"/>
        <end position="201"/>
    </location>
</feature>
<evidence type="ECO:0000256" key="14">
    <source>
        <dbReference type="ARBA" id="ARBA00023136"/>
    </source>
</evidence>
<dbReference type="CDD" id="cd06899">
    <property type="entry name" value="lectin_legume_LecRK_Arcelin_ConA"/>
    <property type="match status" value="1"/>
</dbReference>
<feature type="signal peptide" evidence="21">
    <location>
        <begin position="1"/>
        <end position="23"/>
    </location>
</feature>
<dbReference type="Gene3D" id="1.10.510.10">
    <property type="entry name" value="Transferase(Phosphotransferase) domain 1"/>
    <property type="match status" value="1"/>
</dbReference>
<keyword evidence="7 20" id="KW-0812">Transmembrane</keyword>
<dbReference type="GO" id="GO:0016020">
    <property type="term" value="C:membrane"/>
    <property type="evidence" value="ECO:0007669"/>
    <property type="project" value="UniProtKB-SubCell"/>
</dbReference>
<dbReference type="FunFam" id="2.60.120.200:FF:000246">
    <property type="entry name" value="L-type lectin-domain containing receptor kinase V.9"/>
    <property type="match status" value="1"/>
</dbReference>
<keyword evidence="14 20" id="KW-0472">Membrane</keyword>
<accession>A0A2I0J4S9</accession>
<dbReference type="Proteomes" id="UP000233551">
    <property type="component" value="Unassembled WGS sequence"/>
</dbReference>
<gene>
    <name evidence="23" type="ORF">CRG98_028373</name>
</gene>
<feature type="compositionally biased region" description="Polar residues" evidence="19">
    <location>
        <begin position="766"/>
        <end position="776"/>
    </location>
</feature>
<evidence type="ECO:0000256" key="7">
    <source>
        <dbReference type="ARBA" id="ARBA00022692"/>
    </source>
</evidence>
<dbReference type="SMART" id="SM00220">
    <property type="entry name" value="S_TKc"/>
    <property type="match status" value="1"/>
</dbReference>
<keyword evidence="9" id="KW-0430">Lectin</keyword>
<dbReference type="Gene3D" id="2.60.120.200">
    <property type="match status" value="1"/>
</dbReference>
<dbReference type="SUPFAM" id="SSF49899">
    <property type="entry name" value="Concanavalin A-like lectins/glucanases"/>
    <property type="match status" value="1"/>
</dbReference>
<sequence length="896" mass="98745">MNSLQFSLVPHLLSLALLFQVSASVDFVFNGFDSSDVLLYSNATVVSPVLTLTRNTPFAFGRALYKARIPAKDPKSSYVYPFSTSFIFAMAPYRKVLPGHGLVFIFAPTTGIDGADTAQNLGFINRTLDGIPSNHLFGVEFDVFRNEEYNDIDDNHVGVDVNSLKSISSYTAGYWPDRGKSSGSSNGIDDSSQSGSEDEESFKKLKLNNGRNYQAWIDYSDSVLNVTMAPVGTRRPVRALLNVSLNLSEVFLDEMYVGFTAATGQLVQGHKILAWSFSNTNFSLSERLITTGLPSFVLPEESIHRSKGFIVGISVASFVMIILGALLYLFLVRRRQRKLKDKEELEDWELEYWPHRIMYREIEAATKGFSDENVIGTGGNGKVYKGVLPGGAEVAVKRILPENGEGMRSCLAEVSSLGRLKHRNLVGLRGWCKGERGSFMLVYDYMENGSLDRRVFDCDDESKMLGCEDRSRILKDVARGILYLHEGWEAKVLHRDIKASNVLLDKEMNGRLGDFGLARMHEHGTVAGTTRVVGTMGYLAPEVARTGRASTQTDMFGFGVLVLEVMCGRRPIEEGKPILVEWVREMAARGDLMAAVDERITAQGGFDPEEIIRVMQLGLVCVNPDPSARPTMRQAVKFLEGKSEANCEADNEEMEAYLLQMTRSGALWSNHHGHNLGHASHPTMEDVRQSLSSSMSLSWSNSIVEGRPAIQWAESKQAQEQPKLDPTKNNPRPTAHVVYVSTNGPYMKRSHVDPSLATGEGEDQSSRNQIEGSTPKSCAVTFGRPTPFPAHSVGPPLRPRLLHLCPRLLPHSFRSNCGCPRSIPALSTIPPSTPSIGAPTLYVVGGREGSWPLRTSSLTPFGRCPNPCIIWAEKTPAPSTVPPSLLLVSVLCPFEE</sequence>
<dbReference type="PROSITE" id="PS00108">
    <property type="entry name" value="PROTEIN_KINASE_ST"/>
    <property type="match status" value="1"/>
</dbReference>
<comment type="caution">
    <text evidence="23">The sequence shown here is derived from an EMBL/GenBank/DDBJ whole genome shotgun (WGS) entry which is preliminary data.</text>
</comment>
<evidence type="ECO:0000256" key="13">
    <source>
        <dbReference type="ARBA" id="ARBA00022989"/>
    </source>
</evidence>
<keyword evidence="8 21" id="KW-0732">Signal</keyword>
<evidence type="ECO:0000313" key="23">
    <source>
        <dbReference type="EMBL" id="PKI51225.1"/>
    </source>
</evidence>
<evidence type="ECO:0000256" key="17">
    <source>
        <dbReference type="ARBA" id="ARBA00048679"/>
    </source>
</evidence>
<comment type="catalytic activity">
    <reaction evidence="17">
        <text>L-seryl-[protein] + ATP = O-phospho-L-seryl-[protein] + ADP + H(+)</text>
        <dbReference type="Rhea" id="RHEA:17989"/>
        <dbReference type="Rhea" id="RHEA-COMP:9863"/>
        <dbReference type="Rhea" id="RHEA-COMP:11604"/>
        <dbReference type="ChEBI" id="CHEBI:15378"/>
        <dbReference type="ChEBI" id="CHEBI:29999"/>
        <dbReference type="ChEBI" id="CHEBI:30616"/>
        <dbReference type="ChEBI" id="CHEBI:83421"/>
        <dbReference type="ChEBI" id="CHEBI:456216"/>
        <dbReference type="EC" id="2.7.11.1"/>
    </reaction>
</comment>
<evidence type="ECO:0000256" key="1">
    <source>
        <dbReference type="ARBA" id="ARBA00004479"/>
    </source>
</evidence>
<evidence type="ECO:0000256" key="20">
    <source>
        <dbReference type="SAM" id="Phobius"/>
    </source>
</evidence>
<evidence type="ECO:0000256" key="8">
    <source>
        <dbReference type="ARBA" id="ARBA00022729"/>
    </source>
</evidence>
<name>A0A2I0J4S9_PUNGR</name>
<evidence type="ECO:0000256" key="12">
    <source>
        <dbReference type="ARBA" id="ARBA00022840"/>
    </source>
</evidence>
<dbReference type="Pfam" id="PF00069">
    <property type="entry name" value="Pkinase"/>
    <property type="match status" value="1"/>
</dbReference>
<evidence type="ECO:0000256" key="9">
    <source>
        <dbReference type="ARBA" id="ARBA00022734"/>
    </source>
</evidence>
<evidence type="ECO:0000313" key="24">
    <source>
        <dbReference type="Proteomes" id="UP000233551"/>
    </source>
</evidence>
<dbReference type="SUPFAM" id="SSF56112">
    <property type="entry name" value="Protein kinase-like (PK-like)"/>
    <property type="match status" value="1"/>
</dbReference>
<reference evidence="23 24" key="1">
    <citation type="submission" date="2017-11" db="EMBL/GenBank/DDBJ databases">
        <title>De-novo sequencing of pomegranate (Punica granatum L.) genome.</title>
        <authorList>
            <person name="Akparov Z."/>
            <person name="Amiraslanov A."/>
            <person name="Hajiyeva S."/>
            <person name="Abbasov M."/>
            <person name="Kaur K."/>
            <person name="Hamwieh A."/>
            <person name="Solovyev V."/>
            <person name="Salamov A."/>
            <person name="Braich B."/>
            <person name="Kosarev P."/>
            <person name="Mahmoud A."/>
            <person name="Hajiyev E."/>
            <person name="Babayeva S."/>
            <person name="Izzatullayeva V."/>
            <person name="Mammadov A."/>
            <person name="Mammadov A."/>
            <person name="Sharifova S."/>
            <person name="Ojaghi J."/>
            <person name="Eynullazada K."/>
            <person name="Bayramov B."/>
            <person name="Abdulazimova A."/>
            <person name="Shahmuradov I."/>
        </authorList>
    </citation>
    <scope>NUCLEOTIDE SEQUENCE [LARGE SCALE GENOMIC DNA]</scope>
    <source>
        <strain evidence="24">cv. AG2017</strain>
        <tissue evidence="23">Leaf</tissue>
    </source>
</reference>
<dbReference type="STRING" id="22663.A0A2I0J4S9"/>
<dbReference type="EMBL" id="PGOL01002035">
    <property type="protein sequence ID" value="PKI51225.1"/>
    <property type="molecule type" value="Genomic_DNA"/>
</dbReference>
<dbReference type="InterPro" id="IPR050528">
    <property type="entry name" value="L-type_Lectin-RKs"/>
</dbReference>
<feature type="compositionally biased region" description="Low complexity" evidence="19">
    <location>
        <begin position="181"/>
        <end position="195"/>
    </location>
</feature>
<dbReference type="GO" id="GO:0004674">
    <property type="term" value="F:protein serine/threonine kinase activity"/>
    <property type="evidence" value="ECO:0007669"/>
    <property type="project" value="UniProtKB-KW"/>
</dbReference>
<dbReference type="AlphaFoldDB" id="A0A2I0J4S9"/>
<evidence type="ECO:0000259" key="22">
    <source>
        <dbReference type="PROSITE" id="PS50011"/>
    </source>
</evidence>
<dbReference type="FunFam" id="3.30.200.20:FF:000621">
    <property type="entry name" value="Putative L-type lectin-domain containing receptor kinase VII.2"/>
    <property type="match status" value="1"/>
</dbReference>
<organism evidence="23 24">
    <name type="scientific">Punica granatum</name>
    <name type="common">Pomegranate</name>
    <dbReference type="NCBI Taxonomy" id="22663"/>
    <lineage>
        <taxon>Eukaryota</taxon>
        <taxon>Viridiplantae</taxon>
        <taxon>Streptophyta</taxon>
        <taxon>Embryophyta</taxon>
        <taxon>Tracheophyta</taxon>
        <taxon>Spermatophyta</taxon>
        <taxon>Magnoliopsida</taxon>
        <taxon>eudicotyledons</taxon>
        <taxon>Gunneridae</taxon>
        <taxon>Pentapetalae</taxon>
        <taxon>rosids</taxon>
        <taxon>malvids</taxon>
        <taxon>Myrtales</taxon>
        <taxon>Lythraceae</taxon>
        <taxon>Punica</taxon>
    </lineage>
</organism>
<evidence type="ECO:0000256" key="21">
    <source>
        <dbReference type="SAM" id="SignalP"/>
    </source>
</evidence>
<evidence type="ECO:0000256" key="6">
    <source>
        <dbReference type="ARBA" id="ARBA00022679"/>
    </source>
</evidence>
<evidence type="ECO:0000256" key="11">
    <source>
        <dbReference type="ARBA" id="ARBA00022777"/>
    </source>
</evidence>
<evidence type="ECO:0000256" key="4">
    <source>
        <dbReference type="ARBA" id="ARBA00012513"/>
    </source>
</evidence>
<comment type="similarity">
    <text evidence="3">In the C-terminal section; belongs to the protein kinase superfamily. Ser/Thr protein kinase family.</text>
</comment>
<proteinExistence type="inferred from homology"/>
<dbReference type="GO" id="GO:0005524">
    <property type="term" value="F:ATP binding"/>
    <property type="evidence" value="ECO:0007669"/>
    <property type="project" value="UniProtKB-UniRule"/>
</dbReference>
<evidence type="ECO:0000256" key="2">
    <source>
        <dbReference type="ARBA" id="ARBA00008536"/>
    </source>
</evidence>
<protein>
    <recommendedName>
        <fullName evidence="4">non-specific serine/threonine protein kinase</fullName>
        <ecNumber evidence="4">2.7.11.1</ecNumber>
    </recommendedName>
</protein>
<feature type="chain" id="PRO_5014132046" description="non-specific serine/threonine protein kinase" evidence="21">
    <location>
        <begin position="24"/>
        <end position="896"/>
    </location>
</feature>
<dbReference type="InterPro" id="IPR011009">
    <property type="entry name" value="Kinase-like_dom_sf"/>
</dbReference>
<keyword evidence="24" id="KW-1185">Reference proteome</keyword>
<dbReference type="EC" id="2.7.11.1" evidence="4"/>
<dbReference type="InterPro" id="IPR008271">
    <property type="entry name" value="Ser/Thr_kinase_AS"/>
</dbReference>
<dbReference type="FunFam" id="1.10.510.10:FF:000108">
    <property type="entry name" value="L-type lectin-domain containing receptor kinase S.4"/>
    <property type="match status" value="1"/>
</dbReference>
<dbReference type="Pfam" id="PF00139">
    <property type="entry name" value="Lectin_legB"/>
    <property type="match status" value="1"/>
</dbReference>
<dbReference type="Gene3D" id="3.30.200.20">
    <property type="entry name" value="Phosphorylase Kinase, domain 1"/>
    <property type="match status" value="1"/>
</dbReference>
<keyword evidence="13 20" id="KW-1133">Transmembrane helix</keyword>
<dbReference type="InterPro" id="IPR017441">
    <property type="entry name" value="Protein_kinase_ATP_BS"/>
</dbReference>
<feature type="domain" description="Protein kinase" evidence="22">
    <location>
        <begin position="369"/>
        <end position="639"/>
    </location>
</feature>
<dbReference type="GO" id="GO:0030246">
    <property type="term" value="F:carbohydrate binding"/>
    <property type="evidence" value="ECO:0007669"/>
    <property type="project" value="UniProtKB-KW"/>
</dbReference>
<comment type="subcellular location">
    <subcellularLocation>
        <location evidence="1">Membrane</location>
        <topology evidence="1">Single-pass type I membrane protein</topology>
    </subcellularLocation>
</comment>
<evidence type="ECO:0000256" key="15">
    <source>
        <dbReference type="ARBA" id="ARBA00023170"/>
    </source>
</evidence>
<dbReference type="PANTHER" id="PTHR27007">
    <property type="match status" value="1"/>
</dbReference>
<evidence type="ECO:0000256" key="3">
    <source>
        <dbReference type="ARBA" id="ARBA00010217"/>
    </source>
</evidence>
<keyword evidence="15" id="KW-0675">Receptor</keyword>